<dbReference type="Pfam" id="PF02770">
    <property type="entry name" value="Acyl-CoA_dh_M"/>
    <property type="match status" value="1"/>
</dbReference>
<protein>
    <submittedName>
        <fullName evidence="10">Acyl-CoA dehydrogenase</fullName>
    </submittedName>
</protein>
<dbReference type="Proteomes" id="UP000812982">
    <property type="component" value="Unassembled WGS sequence"/>
</dbReference>
<dbReference type="Gene3D" id="1.20.140.10">
    <property type="entry name" value="Butyryl-CoA Dehydrogenase, subunit A, domain 3"/>
    <property type="match status" value="1"/>
</dbReference>
<dbReference type="Gene3D" id="1.10.540.10">
    <property type="entry name" value="Acyl-CoA dehydrogenase/oxidase, N-terminal domain"/>
    <property type="match status" value="1"/>
</dbReference>
<evidence type="ECO:0000256" key="4">
    <source>
        <dbReference type="ARBA" id="ARBA00022827"/>
    </source>
</evidence>
<evidence type="ECO:0000256" key="2">
    <source>
        <dbReference type="ARBA" id="ARBA00009347"/>
    </source>
</evidence>
<sequence>MHTDEFRTRVRNFIAAQAPTGQFYDGVRVPRSPDAEGALRGWYASLFDAGLIGGSWPAQYGGRPDHSLRHDAVVMEEIVRARAPRPIDQVLLASHLIITFGTEAQREKYLPRIRSAEDIWCQLFSEPDVGSDLARLSTKAIERPDGTFCVDGQKVWSTDAQWSQMGVLIARTDRSAKPHAGLTVFLLDMTTPGVGIRPIREMTGSDEFCEVHLDQVVIPPEQILGELNQGWAVVNSGLASERAYVGANSVLLAQLLDDIVELSGHVDYLSGPAADDPVVSEQLADFKARVAAVQCLAADVVSQVIAGTDHPSDGLLAKLAYTELNVALCSYAMTMMAGGRLRPSGQPVAARLEHAMLWSRALTISGGSSEIVRNLIATQLLQLPRSW</sequence>
<keyword evidence="3 6" id="KW-0285">Flavoprotein</keyword>
<dbReference type="InterPro" id="IPR046373">
    <property type="entry name" value="Acyl-CoA_Oxase/DH_mid-dom_sf"/>
</dbReference>
<dbReference type="InterPro" id="IPR009075">
    <property type="entry name" value="AcylCo_DH/oxidase_C"/>
</dbReference>
<dbReference type="PANTHER" id="PTHR43292">
    <property type="entry name" value="ACYL-COA DEHYDROGENASE"/>
    <property type="match status" value="1"/>
</dbReference>
<evidence type="ECO:0000256" key="1">
    <source>
        <dbReference type="ARBA" id="ARBA00001974"/>
    </source>
</evidence>
<evidence type="ECO:0000259" key="7">
    <source>
        <dbReference type="Pfam" id="PF00441"/>
    </source>
</evidence>
<dbReference type="InterPro" id="IPR036250">
    <property type="entry name" value="AcylCo_DH-like_C"/>
</dbReference>
<comment type="cofactor">
    <cofactor evidence="1 6">
        <name>FAD</name>
        <dbReference type="ChEBI" id="CHEBI:57692"/>
    </cofactor>
</comment>
<keyword evidence="11" id="KW-1185">Reference proteome</keyword>
<dbReference type="Pfam" id="PF00441">
    <property type="entry name" value="Acyl-CoA_dh_1"/>
    <property type="match status" value="1"/>
</dbReference>
<organism evidence="10 11">
    <name type="scientific">[Mycobacterium] fortunisiensis</name>
    <dbReference type="NCBI Taxonomy" id="2600579"/>
    <lineage>
        <taxon>Bacteria</taxon>
        <taxon>Bacillati</taxon>
        <taxon>Actinomycetota</taxon>
        <taxon>Actinomycetes</taxon>
        <taxon>Mycobacteriales</taxon>
        <taxon>Mycobacteriaceae</taxon>
        <taxon>Mycolicibacterium</taxon>
    </lineage>
</organism>
<dbReference type="InterPro" id="IPR037069">
    <property type="entry name" value="AcylCoA_DH/ox_N_sf"/>
</dbReference>
<evidence type="ECO:0000313" key="10">
    <source>
        <dbReference type="EMBL" id="MBU9763423.1"/>
    </source>
</evidence>
<feature type="domain" description="Acyl-CoA dehydrogenase/oxidase N-terminal" evidence="9">
    <location>
        <begin position="4"/>
        <end position="116"/>
    </location>
</feature>
<evidence type="ECO:0000256" key="3">
    <source>
        <dbReference type="ARBA" id="ARBA00022630"/>
    </source>
</evidence>
<comment type="caution">
    <text evidence="10">The sequence shown here is derived from an EMBL/GenBank/DDBJ whole genome shotgun (WGS) entry which is preliminary data.</text>
</comment>
<evidence type="ECO:0000313" key="11">
    <source>
        <dbReference type="Proteomes" id="UP000812982"/>
    </source>
</evidence>
<dbReference type="InterPro" id="IPR006091">
    <property type="entry name" value="Acyl-CoA_Oxase/DH_mid-dom"/>
</dbReference>
<name>A0ABS6KIL3_9MYCO</name>
<evidence type="ECO:0000256" key="5">
    <source>
        <dbReference type="ARBA" id="ARBA00023002"/>
    </source>
</evidence>
<gene>
    <name evidence="10" type="ORF">FR943_06150</name>
</gene>
<evidence type="ECO:0000256" key="6">
    <source>
        <dbReference type="RuleBase" id="RU362125"/>
    </source>
</evidence>
<dbReference type="SUPFAM" id="SSF56645">
    <property type="entry name" value="Acyl-CoA dehydrogenase NM domain-like"/>
    <property type="match status" value="1"/>
</dbReference>
<dbReference type="SUPFAM" id="SSF47203">
    <property type="entry name" value="Acyl-CoA dehydrogenase C-terminal domain-like"/>
    <property type="match status" value="1"/>
</dbReference>
<accession>A0ABS6KIL3</accession>
<feature type="domain" description="Acyl-CoA dehydrogenase/oxidase C-terminal" evidence="7">
    <location>
        <begin position="228"/>
        <end position="380"/>
    </location>
</feature>
<dbReference type="Pfam" id="PF02771">
    <property type="entry name" value="Acyl-CoA_dh_N"/>
    <property type="match status" value="1"/>
</dbReference>
<dbReference type="InterPro" id="IPR052161">
    <property type="entry name" value="Mycobact_Acyl-CoA_DH"/>
</dbReference>
<keyword evidence="4 6" id="KW-0274">FAD</keyword>
<dbReference type="RefSeq" id="WP_246584884.1">
    <property type="nucleotide sequence ID" value="NZ_VOMB01000009.1"/>
</dbReference>
<dbReference type="Gene3D" id="2.40.110.10">
    <property type="entry name" value="Butyryl-CoA Dehydrogenase, subunit A, domain 2"/>
    <property type="match status" value="1"/>
</dbReference>
<evidence type="ECO:0000259" key="9">
    <source>
        <dbReference type="Pfam" id="PF02771"/>
    </source>
</evidence>
<comment type="similarity">
    <text evidence="2 6">Belongs to the acyl-CoA dehydrogenase family.</text>
</comment>
<reference evidence="10 11" key="1">
    <citation type="journal article" date="2021" name="Sci. Rep.">
        <title>Phenotypic and genomic hallmarks of a novel, potentially pathogenic rapidly growing Mycobacterium species related to the Mycobacterium fortuitum complex.</title>
        <authorList>
            <person name="Gharbi R."/>
            <person name="Khanna V."/>
            <person name="Frigui W."/>
            <person name="Mhenni B."/>
            <person name="Brosch R."/>
            <person name="Mardassi H."/>
        </authorList>
    </citation>
    <scope>NUCLEOTIDE SEQUENCE [LARGE SCALE GENOMIC DNA]</scope>
    <source>
        <strain evidence="10 11">TNTM28</strain>
    </source>
</reference>
<feature type="domain" description="Acyl-CoA oxidase/dehydrogenase middle" evidence="8">
    <location>
        <begin position="121"/>
        <end position="216"/>
    </location>
</feature>
<dbReference type="InterPro" id="IPR013786">
    <property type="entry name" value="AcylCoA_DH/ox_N"/>
</dbReference>
<keyword evidence="5 6" id="KW-0560">Oxidoreductase</keyword>
<dbReference type="PANTHER" id="PTHR43292:SF4">
    <property type="entry name" value="ACYL-COA DEHYDROGENASE FADE34"/>
    <property type="match status" value="1"/>
</dbReference>
<proteinExistence type="inferred from homology"/>
<evidence type="ECO:0000259" key="8">
    <source>
        <dbReference type="Pfam" id="PF02770"/>
    </source>
</evidence>
<dbReference type="InterPro" id="IPR009100">
    <property type="entry name" value="AcylCoA_DH/oxidase_NM_dom_sf"/>
</dbReference>
<dbReference type="EMBL" id="VOMB01000009">
    <property type="protein sequence ID" value="MBU9763423.1"/>
    <property type="molecule type" value="Genomic_DNA"/>
</dbReference>